<evidence type="ECO:0000313" key="2">
    <source>
        <dbReference type="Proteomes" id="UP000836841"/>
    </source>
</evidence>
<evidence type="ECO:0000313" key="1">
    <source>
        <dbReference type="EMBL" id="CAH2066030.1"/>
    </source>
</evidence>
<sequence length="119" mass="13770">KTTRNKMADVVVISETIVRPDSYEEDGSDRVKIHVTQFDLMLLRSNYTQRGFFYPQPDPETHIIFRLKSSFSLVLKFFYSFAGCLVKIELHRFSSIAIVQPNQTKPTNPNQISRLSNLT</sequence>
<dbReference type="Proteomes" id="UP000836841">
    <property type="component" value="Chromosome 5"/>
</dbReference>
<proteinExistence type="predicted"/>
<name>A0AAU9SLV9_THLAR</name>
<accession>A0AAU9SLV9</accession>
<feature type="non-terminal residue" evidence="1">
    <location>
        <position position="119"/>
    </location>
</feature>
<dbReference type="AlphaFoldDB" id="A0AAU9SLV9"/>
<protein>
    <submittedName>
        <fullName evidence="1">Uncharacterized protein</fullName>
    </submittedName>
</protein>
<dbReference type="EMBL" id="OU466861">
    <property type="protein sequence ID" value="CAH2066030.1"/>
    <property type="molecule type" value="Genomic_DNA"/>
</dbReference>
<reference evidence="1 2" key="1">
    <citation type="submission" date="2022-03" db="EMBL/GenBank/DDBJ databases">
        <authorList>
            <person name="Nunn A."/>
            <person name="Chopra R."/>
            <person name="Nunn A."/>
            <person name="Contreras Garrido A."/>
        </authorList>
    </citation>
    <scope>NUCLEOTIDE SEQUENCE [LARGE SCALE GENOMIC DNA]</scope>
</reference>
<dbReference type="InterPro" id="IPR023213">
    <property type="entry name" value="CAT-like_dom_sf"/>
</dbReference>
<dbReference type="Gene3D" id="3.30.559.10">
    <property type="entry name" value="Chloramphenicol acetyltransferase-like domain"/>
    <property type="match status" value="1"/>
</dbReference>
<gene>
    <name evidence="1" type="ORF">TAV2_LOCUS15832</name>
</gene>
<keyword evidence="2" id="KW-1185">Reference proteome</keyword>
<organism evidence="1 2">
    <name type="scientific">Thlaspi arvense</name>
    <name type="common">Field penny-cress</name>
    <dbReference type="NCBI Taxonomy" id="13288"/>
    <lineage>
        <taxon>Eukaryota</taxon>
        <taxon>Viridiplantae</taxon>
        <taxon>Streptophyta</taxon>
        <taxon>Embryophyta</taxon>
        <taxon>Tracheophyta</taxon>
        <taxon>Spermatophyta</taxon>
        <taxon>Magnoliopsida</taxon>
        <taxon>eudicotyledons</taxon>
        <taxon>Gunneridae</taxon>
        <taxon>Pentapetalae</taxon>
        <taxon>rosids</taxon>
        <taxon>malvids</taxon>
        <taxon>Brassicales</taxon>
        <taxon>Brassicaceae</taxon>
        <taxon>Thlaspideae</taxon>
        <taxon>Thlaspi</taxon>
    </lineage>
</organism>